<dbReference type="Proteomes" id="UP000184386">
    <property type="component" value="Unassembled WGS sequence"/>
</dbReference>
<sequence length="153" mass="17473">MTPNNNVYFGKNAFEQLADSLLCDEYFKNEDMLAGPLDTYGSCVVSVGTNIYYIQEYLNHALGYCPDMQIMIESLKQAYKKEDEALQRLVEFQGGYFFDANRKALLNKDFRVELAGLVRKVGQCYNDAVFLASHFEIKTSDKAYLTAQGTLRR</sequence>
<evidence type="ECO:0000313" key="1">
    <source>
        <dbReference type="EMBL" id="SHL19831.1"/>
    </source>
</evidence>
<name>A0A1M6YNC7_9FIRM</name>
<dbReference type="EMBL" id="FRAC01000026">
    <property type="protein sequence ID" value="SHL19831.1"/>
    <property type="molecule type" value="Genomic_DNA"/>
</dbReference>
<proteinExistence type="predicted"/>
<keyword evidence="2" id="KW-1185">Reference proteome</keyword>
<dbReference type="RefSeq" id="WP_139241277.1">
    <property type="nucleotide sequence ID" value="NZ_FRAC01000026.1"/>
</dbReference>
<accession>A0A1M6YNC7</accession>
<gene>
    <name evidence="1" type="ORF">SAMN02745136_04325</name>
</gene>
<dbReference type="OrthoDB" id="9811174at2"/>
<evidence type="ECO:0000313" key="2">
    <source>
        <dbReference type="Proteomes" id="UP000184386"/>
    </source>
</evidence>
<organism evidence="1 2">
    <name type="scientific">Anaerocolumna jejuensis DSM 15929</name>
    <dbReference type="NCBI Taxonomy" id="1121322"/>
    <lineage>
        <taxon>Bacteria</taxon>
        <taxon>Bacillati</taxon>
        <taxon>Bacillota</taxon>
        <taxon>Clostridia</taxon>
        <taxon>Lachnospirales</taxon>
        <taxon>Lachnospiraceae</taxon>
        <taxon>Anaerocolumna</taxon>
    </lineage>
</organism>
<protein>
    <submittedName>
        <fullName evidence="1">Uncharacterized protein</fullName>
    </submittedName>
</protein>
<dbReference type="AlphaFoldDB" id="A0A1M6YNC7"/>
<reference evidence="1 2" key="1">
    <citation type="submission" date="2016-11" db="EMBL/GenBank/DDBJ databases">
        <authorList>
            <person name="Jaros S."/>
            <person name="Januszkiewicz K."/>
            <person name="Wedrychowicz H."/>
        </authorList>
    </citation>
    <scope>NUCLEOTIDE SEQUENCE [LARGE SCALE GENOMIC DNA]</scope>
    <source>
        <strain evidence="1 2">DSM 15929</strain>
    </source>
</reference>